<evidence type="ECO:0000313" key="1">
    <source>
        <dbReference type="EMBL" id="RMS77683.1"/>
    </source>
</evidence>
<gene>
    <name evidence="1" type="ORF">ALP60_03972</name>
</gene>
<evidence type="ECO:0000313" key="2">
    <source>
        <dbReference type="Proteomes" id="UP000268887"/>
    </source>
</evidence>
<proteinExistence type="predicted"/>
<comment type="caution">
    <text evidence="1">The sequence shown here is derived from an EMBL/GenBank/DDBJ whole genome shotgun (WGS) entry which is preliminary data.</text>
</comment>
<name>A0A3M5LTX8_PSESS</name>
<dbReference type="AlphaFoldDB" id="A0A3M5LTX8"/>
<dbReference type="Proteomes" id="UP000268887">
    <property type="component" value="Unassembled WGS sequence"/>
</dbReference>
<organism evidence="1 2">
    <name type="scientific">Pseudomonas savastanoi</name>
    <name type="common">Pseudomonas syringae pv. savastanoi</name>
    <dbReference type="NCBI Taxonomy" id="29438"/>
    <lineage>
        <taxon>Bacteria</taxon>
        <taxon>Pseudomonadati</taxon>
        <taxon>Pseudomonadota</taxon>
        <taxon>Gammaproteobacteria</taxon>
        <taxon>Pseudomonadales</taxon>
        <taxon>Pseudomonadaceae</taxon>
        <taxon>Pseudomonas</taxon>
    </lineage>
</organism>
<sequence>MSRNEVNMPDKFRRLVPLCPYLGGRDRYIDGTSCGLQIVNKQIDGNIITKQDFIS</sequence>
<reference evidence="1 2" key="1">
    <citation type="submission" date="2018-08" db="EMBL/GenBank/DDBJ databases">
        <title>Recombination of ecologically and evolutionarily significant loci maintains genetic cohesion in the Pseudomonas syringae species complex.</title>
        <authorList>
            <person name="Dillon M."/>
            <person name="Thakur S."/>
            <person name="Almeida R.N.D."/>
            <person name="Weir B.S."/>
            <person name="Guttman D.S."/>
        </authorList>
    </citation>
    <scope>NUCLEOTIDE SEQUENCE [LARGE SCALE GENOMIC DNA]</scope>
    <source>
        <strain evidence="1 2">ICMP 13927</strain>
    </source>
</reference>
<accession>A0A3M5LTX8</accession>
<dbReference type="EMBL" id="RBSV01000299">
    <property type="protein sequence ID" value="RMS77683.1"/>
    <property type="molecule type" value="Genomic_DNA"/>
</dbReference>
<protein>
    <submittedName>
        <fullName evidence="1">Uncharacterized protein</fullName>
    </submittedName>
</protein>